<proteinExistence type="inferred from homology"/>
<keyword evidence="10" id="KW-0560">Oxidoreductase</keyword>
<comment type="catalytic activity">
    <reaction evidence="8">
        <text>2-oxoglutarate + O2 + 2 H(+) = ethene + 3 CO2 + H2O</text>
        <dbReference type="Rhea" id="RHEA:31523"/>
        <dbReference type="ChEBI" id="CHEBI:15377"/>
        <dbReference type="ChEBI" id="CHEBI:15378"/>
        <dbReference type="ChEBI" id="CHEBI:15379"/>
        <dbReference type="ChEBI" id="CHEBI:16526"/>
        <dbReference type="ChEBI" id="CHEBI:16810"/>
        <dbReference type="ChEBI" id="CHEBI:18153"/>
        <dbReference type="EC" id="1.13.12.19"/>
    </reaction>
</comment>
<evidence type="ECO:0000313" key="13">
    <source>
        <dbReference type="Proteomes" id="UP001324634"/>
    </source>
</evidence>
<dbReference type="AlphaFoldDB" id="A0AAX4HL53"/>
<evidence type="ECO:0000256" key="9">
    <source>
        <dbReference type="ARBA" id="ARBA00049359"/>
    </source>
</evidence>
<keyword evidence="5" id="KW-0266">Ethylene biosynthesis</keyword>
<dbReference type="PANTHER" id="PTHR47990">
    <property type="entry name" value="2-OXOGLUTARATE (2OG) AND FE(II)-DEPENDENT OXYGENASE SUPERFAMILY PROTEIN-RELATED"/>
    <property type="match status" value="1"/>
</dbReference>
<dbReference type="InterPro" id="IPR026992">
    <property type="entry name" value="DIOX_N"/>
</dbReference>
<protein>
    <recommendedName>
        <fullName evidence="4">2-oxoglutarate-dependent ethylene/succinate-forming enzyme</fullName>
        <ecNumber evidence="3">1.13.12.19</ecNumber>
        <ecNumber evidence="2">1.14.20.7</ecNumber>
    </recommendedName>
    <alternativeName>
        <fullName evidence="6">2-oxoglutarate dioxygenase (ethylene-forming)</fullName>
    </alternativeName>
    <alternativeName>
        <fullName evidence="7">2-oxoglutarate/L-arginine monooxygenase/decarboxylase (succinate-forming)</fullName>
    </alternativeName>
</protein>
<dbReference type="PROSITE" id="PS51471">
    <property type="entry name" value="FE2OG_OXY"/>
    <property type="match status" value="1"/>
</dbReference>
<evidence type="ECO:0000313" key="12">
    <source>
        <dbReference type="EMBL" id="WPU63902.1"/>
    </source>
</evidence>
<dbReference type="InterPro" id="IPR027443">
    <property type="entry name" value="IPNS-like_sf"/>
</dbReference>
<sequence>MDAIRKVPELSLMSFVNGTTNDKVKFTNELFRGLKDYGFIVLVDHPVDYKLTSKAYDLVHEFFQLPEATKRQYICKEGGGQRGYTAFGVEHAKNSQYPDLKEFWHVGRETIKDPARFKKHLPDNLWPTEVAEFKDVMLKLYDGMDTTSTLILDSLGMALDVPQNYFRDMLSDGNSIIRAIHYPPLGPAAPKNAVRAAAHEDINLITCMVGATSAGLELLDRDGKWLPVSCNDRQLVIDSGDMLSRITNEVIPATTHRVVNPDDATSNRYSMPFFTHPNPDTMLTCIPSCRGAGEKYEPINAHDWLMQRIKDIGLNKNK</sequence>
<dbReference type="GO" id="GO:0102276">
    <property type="term" value="F:2-oxoglutarate oxygenase/decarboxylase (ethylene-forming) activity"/>
    <property type="evidence" value="ECO:0007669"/>
    <property type="project" value="UniProtKB-EC"/>
</dbReference>
<dbReference type="EC" id="1.14.20.7" evidence="2"/>
<evidence type="ECO:0000259" key="11">
    <source>
        <dbReference type="PROSITE" id="PS51471"/>
    </source>
</evidence>
<evidence type="ECO:0000256" key="7">
    <source>
        <dbReference type="ARBA" id="ARBA00031282"/>
    </source>
</evidence>
<dbReference type="Pfam" id="PF14226">
    <property type="entry name" value="DIOX_N"/>
    <property type="match status" value="1"/>
</dbReference>
<dbReference type="InterPro" id="IPR005123">
    <property type="entry name" value="Oxoglu/Fe-dep_dioxygenase_dom"/>
</dbReference>
<dbReference type="GO" id="GO:0009693">
    <property type="term" value="P:ethylene biosynthetic process"/>
    <property type="evidence" value="ECO:0007669"/>
    <property type="project" value="UniProtKB-KW"/>
</dbReference>
<dbReference type="InterPro" id="IPR044861">
    <property type="entry name" value="IPNS-like_FE2OG_OXY"/>
</dbReference>
<dbReference type="RefSeq" id="WP_321391506.1">
    <property type="nucleotide sequence ID" value="NZ_CP139487.1"/>
</dbReference>
<dbReference type="EC" id="1.13.12.19" evidence="3"/>
<keyword evidence="13" id="KW-1185">Reference proteome</keyword>
<keyword evidence="10" id="KW-0408">Iron</keyword>
<dbReference type="Gene3D" id="2.60.120.330">
    <property type="entry name" value="B-lactam Antibiotic, Isopenicillin N Synthase, Chain"/>
    <property type="match status" value="1"/>
</dbReference>
<organism evidence="12 13">
    <name type="scientific">Peredibacter starrii</name>
    <dbReference type="NCBI Taxonomy" id="28202"/>
    <lineage>
        <taxon>Bacteria</taxon>
        <taxon>Pseudomonadati</taxon>
        <taxon>Bdellovibrionota</taxon>
        <taxon>Bacteriovoracia</taxon>
        <taxon>Bacteriovoracales</taxon>
        <taxon>Bacteriovoracaceae</taxon>
        <taxon>Peredibacter</taxon>
    </lineage>
</organism>
<name>A0AAX4HL53_9BACT</name>
<comment type="similarity">
    <text evidence="10">Belongs to the iron/ascorbate-dependent oxidoreductase family.</text>
</comment>
<evidence type="ECO:0000256" key="4">
    <source>
        <dbReference type="ARBA" id="ARBA00019045"/>
    </source>
</evidence>
<evidence type="ECO:0000256" key="10">
    <source>
        <dbReference type="RuleBase" id="RU003682"/>
    </source>
</evidence>
<accession>A0AAX4HL53</accession>
<evidence type="ECO:0000256" key="2">
    <source>
        <dbReference type="ARBA" id="ARBA00012293"/>
    </source>
</evidence>
<evidence type="ECO:0000256" key="3">
    <source>
        <dbReference type="ARBA" id="ARBA00012531"/>
    </source>
</evidence>
<dbReference type="Pfam" id="PF03171">
    <property type="entry name" value="2OG-FeII_Oxy"/>
    <property type="match status" value="1"/>
</dbReference>
<dbReference type="SUPFAM" id="SSF51197">
    <property type="entry name" value="Clavaminate synthase-like"/>
    <property type="match status" value="1"/>
</dbReference>
<dbReference type="EMBL" id="CP139487">
    <property type="protein sequence ID" value="WPU63902.1"/>
    <property type="molecule type" value="Genomic_DNA"/>
</dbReference>
<keyword evidence="10" id="KW-0479">Metal-binding</keyword>
<evidence type="ECO:0000256" key="6">
    <source>
        <dbReference type="ARBA" id="ARBA00031011"/>
    </source>
</evidence>
<dbReference type="Proteomes" id="UP001324634">
    <property type="component" value="Chromosome"/>
</dbReference>
<gene>
    <name evidence="12" type="ORF">SOO65_14500</name>
</gene>
<evidence type="ECO:0000256" key="5">
    <source>
        <dbReference type="ARBA" id="ARBA00022666"/>
    </source>
</evidence>
<feature type="domain" description="Fe2OG dioxygenase" evidence="11">
    <location>
        <begin position="172"/>
        <end position="277"/>
    </location>
</feature>
<dbReference type="KEGG" id="psti:SOO65_14500"/>
<dbReference type="InterPro" id="IPR050231">
    <property type="entry name" value="Iron_ascorbate_oxido_reductase"/>
</dbReference>
<dbReference type="GO" id="GO:0046872">
    <property type="term" value="F:metal ion binding"/>
    <property type="evidence" value="ECO:0007669"/>
    <property type="project" value="UniProtKB-KW"/>
</dbReference>
<comment type="catalytic activity">
    <reaction evidence="9">
        <text>L-arginine + 2-oxoglutarate + O2 = guanidine + L-glutamate 5-semialdehyde + succinate + CO2</text>
        <dbReference type="Rhea" id="RHEA:31535"/>
        <dbReference type="ChEBI" id="CHEBI:15379"/>
        <dbReference type="ChEBI" id="CHEBI:16526"/>
        <dbReference type="ChEBI" id="CHEBI:16810"/>
        <dbReference type="ChEBI" id="CHEBI:30031"/>
        <dbReference type="ChEBI" id="CHEBI:30087"/>
        <dbReference type="ChEBI" id="CHEBI:32682"/>
        <dbReference type="ChEBI" id="CHEBI:58066"/>
        <dbReference type="EC" id="1.14.20.7"/>
    </reaction>
</comment>
<evidence type="ECO:0000256" key="8">
    <source>
        <dbReference type="ARBA" id="ARBA00047725"/>
    </source>
</evidence>
<evidence type="ECO:0000256" key="1">
    <source>
        <dbReference type="ARBA" id="ARBA00004767"/>
    </source>
</evidence>
<comment type="pathway">
    <text evidence="1">Alkene biosynthesis; ethylene biosynthesis via 2-oxoglutarate.</text>
</comment>
<reference evidence="12 13" key="1">
    <citation type="submission" date="2023-11" db="EMBL/GenBank/DDBJ databases">
        <title>Peredibacter starrii A3.12.</title>
        <authorList>
            <person name="Mitchell R.J."/>
        </authorList>
    </citation>
    <scope>NUCLEOTIDE SEQUENCE [LARGE SCALE GENOMIC DNA]</scope>
    <source>
        <strain evidence="12 13">A3.12</strain>
    </source>
</reference>